<evidence type="ECO:0008006" key="4">
    <source>
        <dbReference type="Google" id="ProtNLM"/>
    </source>
</evidence>
<organism evidence="2 3">
    <name type="scientific">Paraburkholderia bannensis</name>
    <dbReference type="NCBI Taxonomy" id="765414"/>
    <lineage>
        <taxon>Bacteria</taxon>
        <taxon>Pseudomonadati</taxon>
        <taxon>Pseudomonadota</taxon>
        <taxon>Betaproteobacteria</taxon>
        <taxon>Burkholderiales</taxon>
        <taxon>Burkholderiaceae</taxon>
        <taxon>Paraburkholderia</taxon>
    </lineage>
</organism>
<evidence type="ECO:0000313" key="2">
    <source>
        <dbReference type="EMBL" id="MBB6103238.1"/>
    </source>
</evidence>
<sequence>MIFDAYKVAVELSIVDKVGPFLSVFSAQLAGAGKNVDALESRLKSLGKLAAAGGILAGAGVGALAMAEKFGAAAAKYETYWARLRQMGLGDAQIADARKWVNANQIIGTSIQERTRLFVEAQGAFRESGMSGAAALDAAKTMTPVLANYVTARALLGKETSEQEELNLNKIVEQMGGLNSSKRAAEIADAVFKAAMSSGGMVDARQLRLFKTYAMTASAGMSDRMIFGGLEPIIGELGGSTAGTGFQTSFNRMNGVMSLAPHLLVQEAIKLGLWDKDKVELTRGGAARFNKGDPLNAHLKDLMASDAPGFAAEMLARYRAAGITSQADIARENQILFNTTGARFWNLVMKQLPVIERSLKAFDQSRGENQTVEDNENSPQMQIRKFHQALHDLSLEIGQSVLPVLTPVVKDFAAFFHELAQYPALIKTLTMGFIGLSSAMTFGGTLMLLRAGFGGLGIAMTVLRAAIPAAASGLGISGLAGALGALVSPLGLVITAIGLLAAAAYAYRPMTQHEIDSYKDQGGARLTPDRPGHATLADLNRIDTVGPLAKHQGMLQATINMDGRKVAQAVTPYMAAPLGSGMYTGGIDNGASLPMPGLK</sequence>
<reference evidence="2 3" key="1">
    <citation type="submission" date="2020-08" db="EMBL/GenBank/DDBJ databases">
        <title>Above-ground endophytic microbial communities from plants in different locations in the United States.</title>
        <authorList>
            <person name="Frank C."/>
        </authorList>
    </citation>
    <scope>NUCLEOTIDE SEQUENCE [LARGE SCALE GENOMIC DNA]</scope>
    <source>
        <strain evidence="2 3">WP4_2_2</strain>
    </source>
</reference>
<keyword evidence="1" id="KW-0472">Membrane</keyword>
<evidence type="ECO:0000256" key="1">
    <source>
        <dbReference type="SAM" id="Phobius"/>
    </source>
</evidence>
<feature type="transmembrane region" description="Helical" evidence="1">
    <location>
        <begin position="429"/>
        <end position="449"/>
    </location>
</feature>
<dbReference type="Proteomes" id="UP000571554">
    <property type="component" value="Unassembled WGS sequence"/>
</dbReference>
<comment type="caution">
    <text evidence="2">The sequence shown here is derived from an EMBL/GenBank/DDBJ whole genome shotgun (WGS) entry which is preliminary data.</text>
</comment>
<keyword evidence="1" id="KW-0812">Transmembrane</keyword>
<feature type="transmembrane region" description="Helical" evidence="1">
    <location>
        <begin position="486"/>
        <end position="507"/>
    </location>
</feature>
<keyword evidence="1" id="KW-1133">Transmembrane helix</keyword>
<gene>
    <name evidence="2" type="ORF">F4827_003093</name>
</gene>
<feature type="transmembrane region" description="Helical" evidence="1">
    <location>
        <begin position="461"/>
        <end position="480"/>
    </location>
</feature>
<name>A0A7W9TXJ3_9BURK</name>
<dbReference type="RefSeq" id="WP_183724750.1">
    <property type="nucleotide sequence ID" value="NZ_JACHBW010000008.1"/>
</dbReference>
<dbReference type="EMBL" id="JACHBW010000008">
    <property type="protein sequence ID" value="MBB6103238.1"/>
    <property type="molecule type" value="Genomic_DNA"/>
</dbReference>
<evidence type="ECO:0000313" key="3">
    <source>
        <dbReference type="Proteomes" id="UP000571554"/>
    </source>
</evidence>
<keyword evidence="3" id="KW-1185">Reference proteome</keyword>
<accession>A0A7W9TXJ3</accession>
<proteinExistence type="predicted"/>
<protein>
    <recommendedName>
        <fullName evidence="4">Phage tail tape measure protein</fullName>
    </recommendedName>
</protein>
<dbReference type="AlphaFoldDB" id="A0A7W9TXJ3"/>